<evidence type="ECO:0000313" key="3">
    <source>
        <dbReference type="Proteomes" id="UP001523565"/>
    </source>
</evidence>
<keyword evidence="1" id="KW-0472">Membrane</keyword>
<accession>A0ABT1ELG4</accession>
<evidence type="ECO:0008006" key="4">
    <source>
        <dbReference type="Google" id="ProtNLM"/>
    </source>
</evidence>
<feature type="transmembrane region" description="Helical" evidence="1">
    <location>
        <begin position="145"/>
        <end position="163"/>
    </location>
</feature>
<keyword evidence="3" id="KW-1185">Reference proteome</keyword>
<dbReference type="RefSeq" id="WP_262070242.1">
    <property type="nucleotide sequence ID" value="NZ_JAMXOC010000030.1"/>
</dbReference>
<dbReference type="EMBL" id="JAMZFV010000030">
    <property type="protein sequence ID" value="MCP1111366.1"/>
    <property type="molecule type" value="Genomic_DNA"/>
</dbReference>
<keyword evidence="1" id="KW-1133">Transmembrane helix</keyword>
<feature type="transmembrane region" description="Helical" evidence="1">
    <location>
        <begin position="219"/>
        <end position="239"/>
    </location>
</feature>
<name>A0ABT1ELG4_9FIRM</name>
<comment type="caution">
    <text evidence="2">The sequence shown here is derived from an EMBL/GenBank/DDBJ whole genome shotgun (WGS) entry which is preliminary data.</text>
</comment>
<gene>
    <name evidence="2" type="ORF">NK118_14015</name>
</gene>
<organism evidence="2 3">
    <name type="scientific">Ohessyouella blattaphilus</name>
    <dbReference type="NCBI Taxonomy" id="2949333"/>
    <lineage>
        <taxon>Bacteria</taxon>
        <taxon>Bacillati</taxon>
        <taxon>Bacillota</taxon>
        <taxon>Clostridia</taxon>
        <taxon>Lachnospirales</taxon>
        <taxon>Lachnospiraceae</taxon>
        <taxon>Ohessyouella</taxon>
    </lineage>
</organism>
<feature type="transmembrane region" description="Helical" evidence="1">
    <location>
        <begin position="175"/>
        <end position="199"/>
    </location>
</feature>
<proteinExistence type="predicted"/>
<feature type="transmembrane region" description="Helical" evidence="1">
    <location>
        <begin position="91"/>
        <end position="116"/>
    </location>
</feature>
<keyword evidence="1" id="KW-0812">Transmembrane</keyword>
<evidence type="ECO:0000256" key="1">
    <source>
        <dbReference type="SAM" id="Phobius"/>
    </source>
</evidence>
<sequence>MKQLMKYHIKDTYLGALFFIAIYTIINFAAFTTISVLVMKVDGTEVKGNVGGFEMAYLICIFVIFVASYGENLRFLTQYSFTRKQVIKSTFLTVALISLTFSLATFITTAINNAFIRDEKFQFMTYLSELYGAQNSLANNGLVTIIFWFALFFVFAMFGLFLATLFARANKYGRVLIAVGTPVLIFIVFPILIGSIRPLQTLLSNALYILGGFRTHNPLIGALSLLVCSGILGSLSYLVNRRLEVK</sequence>
<reference evidence="2 3" key="1">
    <citation type="journal article" date="2022" name="Genome Biol. Evol.">
        <title>Host diet, physiology and behaviors set the stage for Lachnospiraceae cladogenesis.</title>
        <authorList>
            <person name="Vera-Ponce De Leon A."/>
            <person name="Schneider M."/>
            <person name="Jahnes B.C."/>
            <person name="Sadowski V."/>
            <person name="Camuy-Velez L.A."/>
            <person name="Duan J."/>
            <person name="Sabree Z.L."/>
        </authorList>
    </citation>
    <scope>NUCLEOTIDE SEQUENCE [LARGE SCALE GENOMIC DNA]</scope>
    <source>
        <strain evidence="2 3">PAL227</strain>
    </source>
</reference>
<feature type="transmembrane region" description="Helical" evidence="1">
    <location>
        <begin position="50"/>
        <end position="70"/>
    </location>
</feature>
<dbReference type="Proteomes" id="UP001523565">
    <property type="component" value="Unassembled WGS sequence"/>
</dbReference>
<feature type="transmembrane region" description="Helical" evidence="1">
    <location>
        <begin position="12"/>
        <end position="38"/>
    </location>
</feature>
<protein>
    <recommendedName>
        <fullName evidence="4">ABC transporter permease</fullName>
    </recommendedName>
</protein>
<evidence type="ECO:0000313" key="2">
    <source>
        <dbReference type="EMBL" id="MCP1111366.1"/>
    </source>
</evidence>